<dbReference type="SUPFAM" id="SSF55979">
    <property type="entry name" value="DNA clamp"/>
    <property type="match status" value="3"/>
</dbReference>
<comment type="function">
    <text evidence="9">Confers DNA tethering and processivity to DNA polymerases and other proteins. Acts as a clamp, forming a ring around DNA (a reaction catalyzed by the clamp-loading complex) which diffuses in an ATP-independent manner freely and bidirectionally along dsDNA. Initially characterized for its ability to contact the catalytic subunit of DNA polymerase III (Pol III), a complex, multichain enzyme responsible for most of the replicative synthesis in bacteria; Pol III exhibits 3'-5' exonuclease proofreading activity. The beta chain is required for initiation of replication as well as for processivity of DNA replication.</text>
</comment>
<evidence type="ECO:0000256" key="3">
    <source>
        <dbReference type="ARBA" id="ARBA00022490"/>
    </source>
</evidence>
<evidence type="ECO:0000256" key="7">
    <source>
        <dbReference type="ARBA" id="ARBA00022932"/>
    </source>
</evidence>
<evidence type="ECO:0000256" key="5">
    <source>
        <dbReference type="ARBA" id="ARBA00022695"/>
    </source>
</evidence>
<comment type="similarity">
    <text evidence="2 9">Belongs to the beta sliding clamp family.</text>
</comment>
<organism evidence="13 14">
    <name type="scientific">Corynebacterium choanae</name>
    <dbReference type="NCBI Taxonomy" id="1862358"/>
    <lineage>
        <taxon>Bacteria</taxon>
        <taxon>Bacillati</taxon>
        <taxon>Actinomycetota</taxon>
        <taxon>Actinomycetes</taxon>
        <taxon>Mycobacteriales</taxon>
        <taxon>Corynebacteriaceae</taxon>
        <taxon>Corynebacterium</taxon>
    </lineage>
</organism>
<dbReference type="OrthoDB" id="468978at2"/>
<dbReference type="InterPro" id="IPR001001">
    <property type="entry name" value="DNA_polIII_beta"/>
</dbReference>
<gene>
    <name evidence="13" type="primary">dnaN</name>
    <name evidence="13" type="ORF">CCHOA_00010</name>
</gene>
<keyword evidence="14" id="KW-1185">Reference proteome</keyword>
<evidence type="ECO:0000256" key="9">
    <source>
        <dbReference type="PIRNR" id="PIRNR000804"/>
    </source>
</evidence>
<feature type="domain" description="DNA polymerase III beta sliding clamp central" evidence="11">
    <location>
        <begin position="133"/>
        <end position="253"/>
    </location>
</feature>
<dbReference type="EMBL" id="CP033896">
    <property type="protein sequence ID" value="AZA12437.1"/>
    <property type="molecule type" value="Genomic_DNA"/>
</dbReference>
<keyword evidence="3 9" id="KW-0963">Cytoplasm</keyword>
<dbReference type="FunFam" id="3.10.150.10:FF:000005">
    <property type="entry name" value="Beta sliding clamp"/>
    <property type="match status" value="1"/>
</dbReference>
<dbReference type="Gene3D" id="3.10.150.10">
    <property type="entry name" value="DNA Polymerase III, subunit A, domain 2"/>
    <property type="match status" value="3"/>
</dbReference>
<dbReference type="InterPro" id="IPR022635">
    <property type="entry name" value="DNA_polIII_beta_C"/>
</dbReference>
<dbReference type="PIRSF" id="PIRSF000804">
    <property type="entry name" value="DNA_pol_III_b"/>
    <property type="match status" value="1"/>
</dbReference>
<dbReference type="SMART" id="SM00480">
    <property type="entry name" value="POL3Bc"/>
    <property type="match status" value="1"/>
</dbReference>
<accession>A0A3G6J348</accession>
<reference evidence="13 14" key="1">
    <citation type="submission" date="2018-11" db="EMBL/GenBank/DDBJ databases">
        <authorList>
            <person name="Kleinhagauer T."/>
            <person name="Glaeser S.P."/>
            <person name="Spergser J."/>
            <person name="Ruckert C."/>
            <person name="Kaempfer P."/>
            <person name="Busse H.-J."/>
        </authorList>
    </citation>
    <scope>NUCLEOTIDE SEQUENCE [LARGE SCALE GENOMIC DNA]</scope>
    <source>
        <strain evidence="13 14">200CH</strain>
    </source>
</reference>
<keyword evidence="6 9" id="KW-0235">DNA replication</keyword>
<dbReference type="InterPro" id="IPR046938">
    <property type="entry name" value="DNA_clamp_sf"/>
</dbReference>
<dbReference type="GO" id="GO:0008408">
    <property type="term" value="F:3'-5' exonuclease activity"/>
    <property type="evidence" value="ECO:0007669"/>
    <property type="project" value="InterPro"/>
</dbReference>
<dbReference type="NCBIfam" id="TIGR00663">
    <property type="entry name" value="dnan"/>
    <property type="match status" value="1"/>
</dbReference>
<dbReference type="RefSeq" id="WP_123925544.1">
    <property type="nucleotide sequence ID" value="NZ_CP033896.1"/>
</dbReference>
<dbReference type="KEGG" id="ccho:CCHOA_00010"/>
<sequence length="391" mass="42296">MDVDQIAFEVANSELAQAVSWVARKLPSNPAQPVLKGIRIVAEDDVLEISGYDYEVSNLVRIPADVESPGKIALAGKLLSDITSNLPKETVKFDCDGSLITVDCGSAHFELPAIPIDDYPALPVLPEPTGSVDPQGFAWAIQQVAVAASNDDALPMLTGIYIAITGDEMLLATTDRFRMAVRKLSWNALDKTLDTQLLVPAKTLLDSSKTLSSASSEDVVLAVSDAEQGHRLLGLQSGDRKTSTRLIDAEYPNFRPLLPERHTATATVAIDQLLQAVKRVSLVADSAGQIRLQFTDGELIISAGGADAGKAQESIPCAFFGDTIVTAFRTQYLREGLQVMASDRVFFGFTEPHRPVLLAPQPEELPEQTEDGFFPAPQTDFQYVLMPVRTS</sequence>
<dbReference type="PANTHER" id="PTHR30478:SF0">
    <property type="entry name" value="BETA SLIDING CLAMP"/>
    <property type="match status" value="1"/>
</dbReference>
<evidence type="ECO:0000256" key="1">
    <source>
        <dbReference type="ARBA" id="ARBA00004496"/>
    </source>
</evidence>
<dbReference type="GO" id="GO:0003887">
    <property type="term" value="F:DNA-directed DNA polymerase activity"/>
    <property type="evidence" value="ECO:0007669"/>
    <property type="project" value="UniProtKB-UniRule"/>
</dbReference>
<evidence type="ECO:0000256" key="2">
    <source>
        <dbReference type="ARBA" id="ARBA00010752"/>
    </source>
</evidence>
<dbReference type="Pfam" id="PF00712">
    <property type="entry name" value="DNA_pol3_beta"/>
    <property type="match status" value="1"/>
</dbReference>
<evidence type="ECO:0000313" key="13">
    <source>
        <dbReference type="EMBL" id="AZA12437.1"/>
    </source>
</evidence>
<dbReference type="InterPro" id="IPR022637">
    <property type="entry name" value="DNA_polIII_beta_cen"/>
</dbReference>
<dbReference type="InterPro" id="IPR022634">
    <property type="entry name" value="DNA_polIII_beta_N"/>
</dbReference>
<evidence type="ECO:0000313" key="14">
    <source>
        <dbReference type="Proteomes" id="UP000269019"/>
    </source>
</evidence>
<evidence type="ECO:0000256" key="6">
    <source>
        <dbReference type="ARBA" id="ARBA00022705"/>
    </source>
</evidence>
<dbReference type="Pfam" id="PF02767">
    <property type="entry name" value="DNA_pol3_beta_2"/>
    <property type="match status" value="1"/>
</dbReference>
<keyword evidence="4 9" id="KW-0808">Transferase</keyword>
<evidence type="ECO:0000256" key="4">
    <source>
        <dbReference type="ARBA" id="ARBA00022679"/>
    </source>
</evidence>
<keyword evidence="5 9" id="KW-0548">Nucleotidyltransferase</keyword>
<feature type="domain" description="DNA polymerase III beta sliding clamp C-terminal" evidence="12">
    <location>
        <begin position="257"/>
        <end position="364"/>
    </location>
</feature>
<dbReference type="GO" id="GO:0005737">
    <property type="term" value="C:cytoplasm"/>
    <property type="evidence" value="ECO:0007669"/>
    <property type="project" value="UniProtKB-SubCell"/>
</dbReference>
<comment type="subunit">
    <text evidence="9">Forms a ring-shaped head-to-tail homodimer around DNA.</text>
</comment>
<dbReference type="GO" id="GO:0006271">
    <property type="term" value="P:DNA strand elongation involved in DNA replication"/>
    <property type="evidence" value="ECO:0007669"/>
    <property type="project" value="TreeGrafter"/>
</dbReference>
<dbReference type="GO" id="GO:0009360">
    <property type="term" value="C:DNA polymerase III complex"/>
    <property type="evidence" value="ECO:0007669"/>
    <property type="project" value="InterPro"/>
</dbReference>
<proteinExistence type="inferred from homology"/>
<keyword evidence="8" id="KW-0238">DNA-binding</keyword>
<keyword evidence="7 9" id="KW-0239">DNA-directed DNA polymerase</keyword>
<comment type="subcellular location">
    <subcellularLocation>
        <location evidence="1 9">Cytoplasm</location>
    </subcellularLocation>
</comment>
<feature type="domain" description="DNA polymerase III beta sliding clamp N-terminal" evidence="10">
    <location>
        <begin position="7"/>
        <end position="123"/>
    </location>
</feature>
<name>A0A3G6J348_9CORY</name>
<evidence type="ECO:0000259" key="12">
    <source>
        <dbReference type="Pfam" id="PF02768"/>
    </source>
</evidence>
<dbReference type="CDD" id="cd00140">
    <property type="entry name" value="beta_clamp"/>
    <property type="match status" value="1"/>
</dbReference>
<dbReference type="Proteomes" id="UP000269019">
    <property type="component" value="Chromosome"/>
</dbReference>
<evidence type="ECO:0000259" key="11">
    <source>
        <dbReference type="Pfam" id="PF02767"/>
    </source>
</evidence>
<protein>
    <recommendedName>
        <fullName evidence="9">Beta sliding clamp</fullName>
    </recommendedName>
</protein>
<dbReference type="PANTHER" id="PTHR30478">
    <property type="entry name" value="DNA POLYMERASE III SUBUNIT BETA"/>
    <property type="match status" value="1"/>
</dbReference>
<evidence type="ECO:0000256" key="8">
    <source>
        <dbReference type="ARBA" id="ARBA00023125"/>
    </source>
</evidence>
<dbReference type="AlphaFoldDB" id="A0A3G6J348"/>
<dbReference type="GO" id="GO:0003677">
    <property type="term" value="F:DNA binding"/>
    <property type="evidence" value="ECO:0007669"/>
    <property type="project" value="UniProtKB-UniRule"/>
</dbReference>
<dbReference type="Pfam" id="PF02768">
    <property type="entry name" value="DNA_pol3_beta_3"/>
    <property type="match status" value="1"/>
</dbReference>
<evidence type="ECO:0000259" key="10">
    <source>
        <dbReference type="Pfam" id="PF00712"/>
    </source>
</evidence>